<evidence type="ECO:0000313" key="6">
    <source>
        <dbReference type="EMBL" id="EYU17078.1"/>
    </source>
</evidence>
<dbReference type="Pfam" id="PF04227">
    <property type="entry name" value="Indigoidine_A"/>
    <property type="match status" value="1"/>
</dbReference>
<accession>A0A022PQE4</accession>
<dbReference type="GO" id="GO:0005737">
    <property type="term" value="C:cytoplasm"/>
    <property type="evidence" value="ECO:0007669"/>
    <property type="project" value="TreeGrafter"/>
</dbReference>
<sequence length="62" mass="6563">MNISNKVPLKFSLEVKEALESGKPVVALESNVITHGLDYPDNVTTAKNVEQAVRASGAIPAT</sequence>
<dbReference type="GO" id="GO:0046872">
    <property type="term" value="F:metal ion binding"/>
    <property type="evidence" value="ECO:0007669"/>
    <property type="project" value="UniProtKB-KW"/>
</dbReference>
<keyword evidence="5" id="KW-0326">Glycosidase</keyword>
<organism evidence="6 7">
    <name type="scientific">Photorhabdus aegyptia</name>
    <dbReference type="NCBI Taxonomy" id="2805098"/>
    <lineage>
        <taxon>Bacteria</taxon>
        <taxon>Pseudomonadati</taxon>
        <taxon>Pseudomonadota</taxon>
        <taxon>Gammaproteobacteria</taxon>
        <taxon>Enterobacterales</taxon>
        <taxon>Morganellaceae</taxon>
        <taxon>Photorhabdus</taxon>
    </lineage>
</organism>
<keyword evidence="7" id="KW-1185">Reference proteome</keyword>
<dbReference type="InterPro" id="IPR007342">
    <property type="entry name" value="PsuG"/>
</dbReference>
<reference evidence="6 7" key="1">
    <citation type="submission" date="2014-03" db="EMBL/GenBank/DDBJ databases">
        <title>Draft Genome of Photorhabdus luminescens BA1, an Egyptian Isolate.</title>
        <authorList>
            <person name="Ghazal S."/>
            <person name="Hurst S.G.IV."/>
            <person name="Morris K."/>
            <person name="Thomas K."/>
            <person name="Tisa L.S."/>
        </authorList>
    </citation>
    <scope>NUCLEOTIDE SEQUENCE [LARGE SCALE GENOMIC DNA]</scope>
    <source>
        <strain evidence="6 7">BA1</strain>
    </source>
</reference>
<keyword evidence="2" id="KW-0378">Hydrolase</keyword>
<keyword evidence="1" id="KW-0479">Metal-binding</keyword>
<dbReference type="SUPFAM" id="SSF110581">
    <property type="entry name" value="Indigoidine synthase A-like"/>
    <property type="match status" value="1"/>
</dbReference>
<evidence type="ECO:0000256" key="4">
    <source>
        <dbReference type="ARBA" id="ARBA00023239"/>
    </source>
</evidence>
<evidence type="ECO:0000313" key="7">
    <source>
        <dbReference type="Proteomes" id="UP000023464"/>
    </source>
</evidence>
<dbReference type="GO" id="GO:0016798">
    <property type="term" value="F:hydrolase activity, acting on glycosyl bonds"/>
    <property type="evidence" value="ECO:0007669"/>
    <property type="project" value="UniProtKB-KW"/>
</dbReference>
<dbReference type="InterPro" id="IPR022830">
    <property type="entry name" value="Indigdn_synthA-like"/>
</dbReference>
<keyword evidence="4" id="KW-0456">Lyase</keyword>
<gene>
    <name evidence="6" type="ORF">BA1DRAFT_00367</name>
</gene>
<evidence type="ECO:0000256" key="1">
    <source>
        <dbReference type="ARBA" id="ARBA00022723"/>
    </source>
</evidence>
<proteinExistence type="predicted"/>
<protein>
    <submittedName>
        <fullName evidence="6">Putative enzyme involved in pigment biosynthesis</fullName>
    </submittedName>
</protein>
<dbReference type="Gene3D" id="3.40.1790.10">
    <property type="entry name" value="Indigoidine synthase domain"/>
    <property type="match status" value="1"/>
</dbReference>
<dbReference type="PATRIC" id="fig|1393736.3.peg.374"/>
<name>A0A022PQE4_9GAMM</name>
<dbReference type="PANTHER" id="PTHR42909">
    <property type="entry name" value="ZGC:136858"/>
    <property type="match status" value="1"/>
</dbReference>
<dbReference type="PANTHER" id="PTHR42909:SF1">
    <property type="entry name" value="CARBOHYDRATE KINASE PFKB DOMAIN-CONTAINING PROTEIN"/>
    <property type="match status" value="1"/>
</dbReference>
<dbReference type="GO" id="GO:0004730">
    <property type="term" value="F:pseudouridylate synthase activity"/>
    <property type="evidence" value="ECO:0007669"/>
    <property type="project" value="InterPro"/>
</dbReference>
<dbReference type="AlphaFoldDB" id="A0A022PQE4"/>
<dbReference type="Proteomes" id="UP000023464">
    <property type="component" value="Unassembled WGS sequence"/>
</dbReference>
<keyword evidence="3" id="KW-0464">Manganese</keyword>
<dbReference type="EMBL" id="JFGV01000003">
    <property type="protein sequence ID" value="EYU17078.1"/>
    <property type="molecule type" value="Genomic_DNA"/>
</dbReference>
<evidence type="ECO:0000256" key="5">
    <source>
        <dbReference type="ARBA" id="ARBA00023295"/>
    </source>
</evidence>
<comment type="caution">
    <text evidence="6">The sequence shown here is derived from an EMBL/GenBank/DDBJ whole genome shotgun (WGS) entry which is preliminary data.</text>
</comment>
<evidence type="ECO:0000256" key="3">
    <source>
        <dbReference type="ARBA" id="ARBA00023211"/>
    </source>
</evidence>
<evidence type="ECO:0000256" key="2">
    <source>
        <dbReference type="ARBA" id="ARBA00022801"/>
    </source>
</evidence>